<dbReference type="Gene3D" id="3.30.530.20">
    <property type="match status" value="1"/>
</dbReference>
<protein>
    <submittedName>
        <fullName evidence="1">Polyketide cyclase / dehydrase and lipid transport</fullName>
    </submittedName>
</protein>
<keyword evidence="2" id="KW-1185">Reference proteome</keyword>
<dbReference type="Pfam" id="PF10604">
    <property type="entry name" value="Polyketide_cyc2"/>
    <property type="match status" value="1"/>
</dbReference>
<dbReference type="SUPFAM" id="SSF55961">
    <property type="entry name" value="Bet v1-like"/>
    <property type="match status" value="1"/>
</dbReference>
<proteinExistence type="predicted"/>
<evidence type="ECO:0000313" key="2">
    <source>
        <dbReference type="Proteomes" id="UP000199546"/>
    </source>
</evidence>
<sequence>MEQSRTIDVAASVEQVWEVLRDVERWPEWAPTVTSVRRLDDGPLAVGSRVRVEQPRIPPTEYVVTELEPSRSFTWVATGPGVRTTARHLLEELGAGGTRVTLAVEQAGPVGRVMGRFYRRLTDRYLTAEAEGIKARSEGRV</sequence>
<dbReference type="Proteomes" id="UP000199546">
    <property type="component" value="Unassembled WGS sequence"/>
</dbReference>
<dbReference type="CDD" id="cd08862">
    <property type="entry name" value="SRPBCC_Smu440-like"/>
    <property type="match status" value="1"/>
</dbReference>
<organism evidence="1 2">
    <name type="scientific">Geodermatophilus amargosae</name>
    <dbReference type="NCBI Taxonomy" id="1296565"/>
    <lineage>
        <taxon>Bacteria</taxon>
        <taxon>Bacillati</taxon>
        <taxon>Actinomycetota</taxon>
        <taxon>Actinomycetes</taxon>
        <taxon>Geodermatophilales</taxon>
        <taxon>Geodermatophilaceae</taxon>
        <taxon>Geodermatophilus</taxon>
    </lineage>
</organism>
<evidence type="ECO:0000313" key="1">
    <source>
        <dbReference type="EMBL" id="SFU00952.1"/>
    </source>
</evidence>
<dbReference type="RefSeq" id="WP_093583343.1">
    <property type="nucleotide sequence ID" value="NZ_FPBA01000024.1"/>
</dbReference>
<dbReference type="InterPro" id="IPR023393">
    <property type="entry name" value="START-like_dom_sf"/>
</dbReference>
<name>A0A1I7CNG3_9ACTN</name>
<dbReference type="EMBL" id="FPBA01000024">
    <property type="protein sequence ID" value="SFU00952.1"/>
    <property type="molecule type" value="Genomic_DNA"/>
</dbReference>
<reference evidence="2" key="1">
    <citation type="submission" date="2016-10" db="EMBL/GenBank/DDBJ databases">
        <authorList>
            <person name="Varghese N."/>
            <person name="Submissions S."/>
        </authorList>
    </citation>
    <scope>NUCLEOTIDE SEQUENCE [LARGE SCALE GENOMIC DNA]</scope>
    <source>
        <strain evidence="2">DSM 46136</strain>
    </source>
</reference>
<accession>A0A1I7CNG3</accession>
<dbReference type="InterPro" id="IPR019587">
    <property type="entry name" value="Polyketide_cyclase/dehydratase"/>
</dbReference>
<dbReference type="OrthoDB" id="191189at2"/>
<gene>
    <name evidence="1" type="ORF">SAMN05660657_04681</name>
</gene>
<dbReference type="AlphaFoldDB" id="A0A1I7CNG3"/>